<keyword evidence="4" id="KW-1185">Reference proteome</keyword>
<dbReference type="PANTHER" id="PTHR34094">
    <property type="match status" value="1"/>
</dbReference>
<evidence type="ECO:0000313" key="4">
    <source>
        <dbReference type="Proteomes" id="UP001501747"/>
    </source>
</evidence>
<comment type="caution">
    <text evidence="3">The sequence shown here is derived from an EMBL/GenBank/DDBJ whole genome shotgun (WGS) entry which is preliminary data.</text>
</comment>
<name>A0ABP7RLQ9_9PSEU</name>
<reference evidence="4" key="1">
    <citation type="journal article" date="2019" name="Int. J. Syst. Evol. Microbiol.">
        <title>The Global Catalogue of Microorganisms (GCM) 10K type strain sequencing project: providing services to taxonomists for standard genome sequencing and annotation.</title>
        <authorList>
            <consortium name="The Broad Institute Genomics Platform"/>
            <consortium name="The Broad Institute Genome Sequencing Center for Infectious Disease"/>
            <person name="Wu L."/>
            <person name="Ma J."/>
        </authorList>
    </citation>
    <scope>NUCLEOTIDE SEQUENCE [LARGE SCALE GENOMIC DNA]</scope>
    <source>
        <strain evidence="4">JCM 17342</strain>
    </source>
</reference>
<protein>
    <recommendedName>
        <fullName evidence="2">DUF4097 domain-containing protein</fullName>
    </recommendedName>
</protein>
<accession>A0ABP7RLQ9</accession>
<dbReference type="Pfam" id="PF13349">
    <property type="entry name" value="DUF4097"/>
    <property type="match status" value="1"/>
</dbReference>
<dbReference type="InterPro" id="IPR025164">
    <property type="entry name" value="Toastrack_DUF4097"/>
</dbReference>
<gene>
    <name evidence="3" type="ORF">GCM10022247_19490</name>
</gene>
<evidence type="ECO:0000259" key="2">
    <source>
        <dbReference type="Pfam" id="PF13349"/>
    </source>
</evidence>
<dbReference type="RefSeq" id="WP_344872992.1">
    <property type="nucleotide sequence ID" value="NZ_BAABAL010000006.1"/>
</dbReference>
<dbReference type="EMBL" id="BAABAL010000006">
    <property type="protein sequence ID" value="GAA3999335.1"/>
    <property type="molecule type" value="Genomic_DNA"/>
</dbReference>
<proteinExistence type="predicted"/>
<feature type="domain" description="DUF4097" evidence="2">
    <location>
        <begin position="119"/>
        <end position="283"/>
    </location>
</feature>
<dbReference type="PANTHER" id="PTHR34094:SF1">
    <property type="entry name" value="PROTEIN FAM185A"/>
    <property type="match status" value="1"/>
</dbReference>
<dbReference type="Proteomes" id="UP001501747">
    <property type="component" value="Unassembled WGS sequence"/>
</dbReference>
<sequence length="292" mass="30851">MARTRGAMTAVAVAVGALALVACDTRPQMNGAEPPATTTFQFPGPELRVHVQDKGDISFEPGSEKSLEVTRHRIGGGVQRTNRLALENSDLWLDDGCRETVRGACDNRYVVKVPPKVNLVVTVVDGDARAERLDGALDLKVEHGDVRVDQAAGSLKIATRDGDVSLTGLTGPQAEASSDHGDLRVDRATGTLKLTVKDGDIFLDGLSGAQVEAKTENGDLRATFSAPPTKVDFQLAHGDARVDLPAGQERYRLDVRTDSGDLSSSVDNDATSERSVRVVAGAGDISLGRGRG</sequence>
<keyword evidence="1" id="KW-0732">Signal</keyword>
<organism evidence="3 4">
    <name type="scientific">Allokutzneria multivorans</name>
    <dbReference type="NCBI Taxonomy" id="1142134"/>
    <lineage>
        <taxon>Bacteria</taxon>
        <taxon>Bacillati</taxon>
        <taxon>Actinomycetota</taxon>
        <taxon>Actinomycetes</taxon>
        <taxon>Pseudonocardiales</taxon>
        <taxon>Pseudonocardiaceae</taxon>
        <taxon>Allokutzneria</taxon>
    </lineage>
</organism>
<evidence type="ECO:0000313" key="3">
    <source>
        <dbReference type="EMBL" id="GAA3999335.1"/>
    </source>
</evidence>
<feature type="chain" id="PRO_5046926194" description="DUF4097 domain-containing protein" evidence="1">
    <location>
        <begin position="23"/>
        <end position="292"/>
    </location>
</feature>
<feature type="signal peptide" evidence="1">
    <location>
        <begin position="1"/>
        <end position="22"/>
    </location>
</feature>
<evidence type="ECO:0000256" key="1">
    <source>
        <dbReference type="SAM" id="SignalP"/>
    </source>
</evidence>
<dbReference type="PROSITE" id="PS51257">
    <property type="entry name" value="PROKAR_LIPOPROTEIN"/>
    <property type="match status" value="1"/>
</dbReference>